<evidence type="ECO:0000313" key="1">
    <source>
        <dbReference type="EMBL" id="ETP45693.1"/>
    </source>
</evidence>
<dbReference type="Proteomes" id="UP000018948">
    <property type="component" value="Unassembled WGS sequence"/>
</dbReference>
<comment type="caution">
    <text evidence="1">The sequence shown here is derived from an EMBL/GenBank/DDBJ whole genome shotgun (WGS) entry which is preliminary data.</text>
</comment>
<reference evidence="1 2" key="1">
    <citation type="submission" date="2013-11" db="EMBL/GenBank/DDBJ databases">
        <title>The Genome Sequence of Phytophthora parasitica P10297.</title>
        <authorList>
            <consortium name="The Broad Institute Genomics Platform"/>
            <person name="Russ C."/>
            <person name="Tyler B."/>
            <person name="Panabieres F."/>
            <person name="Shan W."/>
            <person name="Tripathy S."/>
            <person name="Grunwald N."/>
            <person name="Machado M."/>
            <person name="Johnson C.S."/>
            <person name="Walker B."/>
            <person name="Young S.K."/>
            <person name="Zeng Q."/>
            <person name="Gargeya S."/>
            <person name="Fitzgerald M."/>
            <person name="Haas B."/>
            <person name="Abouelleil A."/>
            <person name="Allen A.W."/>
            <person name="Alvarado L."/>
            <person name="Arachchi H.M."/>
            <person name="Berlin A.M."/>
            <person name="Chapman S.B."/>
            <person name="Gainer-Dewar J."/>
            <person name="Goldberg J."/>
            <person name="Griggs A."/>
            <person name="Gujja S."/>
            <person name="Hansen M."/>
            <person name="Howarth C."/>
            <person name="Imamovic A."/>
            <person name="Ireland A."/>
            <person name="Larimer J."/>
            <person name="McCowan C."/>
            <person name="Murphy C."/>
            <person name="Pearson M."/>
            <person name="Poon T.W."/>
            <person name="Priest M."/>
            <person name="Roberts A."/>
            <person name="Saif S."/>
            <person name="Shea T."/>
            <person name="Sisk P."/>
            <person name="Sykes S."/>
            <person name="Wortman J."/>
            <person name="Nusbaum C."/>
            <person name="Birren B."/>
        </authorList>
    </citation>
    <scope>NUCLEOTIDE SEQUENCE [LARGE SCALE GENOMIC DNA]</scope>
    <source>
        <strain evidence="1 2">P10297</strain>
    </source>
</reference>
<sequence length="133" mass="14608">MSEQVFIILINCIVRGLNRNGKQITGYVTKHWLTVGLRHTHTHTHTHTHFAVLVPNTVSCMTSLVVVGSCVRLSGGLGGVALSQRRRWFDICSTSPPIQAKWASGLLGAGQYILIEYSSASYEATKNSEQRPS</sequence>
<dbReference type="EMBL" id="ANIY01001670">
    <property type="protein sequence ID" value="ETP45693.1"/>
    <property type="molecule type" value="Genomic_DNA"/>
</dbReference>
<dbReference type="AlphaFoldDB" id="W2ZEJ6"/>
<name>W2ZEJ6_PHYNI</name>
<organism evidence="1 2">
    <name type="scientific">Phytophthora nicotianae P10297</name>
    <dbReference type="NCBI Taxonomy" id="1317064"/>
    <lineage>
        <taxon>Eukaryota</taxon>
        <taxon>Sar</taxon>
        <taxon>Stramenopiles</taxon>
        <taxon>Oomycota</taxon>
        <taxon>Peronosporomycetes</taxon>
        <taxon>Peronosporales</taxon>
        <taxon>Peronosporaceae</taxon>
        <taxon>Phytophthora</taxon>
    </lineage>
</organism>
<proteinExistence type="predicted"/>
<evidence type="ECO:0000313" key="2">
    <source>
        <dbReference type="Proteomes" id="UP000018948"/>
    </source>
</evidence>
<gene>
    <name evidence="1" type="ORF">F442_07951</name>
</gene>
<accession>W2ZEJ6</accession>
<protein>
    <submittedName>
        <fullName evidence="1">Uncharacterized protein</fullName>
    </submittedName>
</protein>